<dbReference type="PROSITE" id="PS50157">
    <property type="entry name" value="ZINC_FINGER_C2H2_2"/>
    <property type="match status" value="4"/>
</dbReference>
<keyword evidence="5" id="KW-0238">DNA-binding</keyword>
<evidence type="ECO:0000256" key="4">
    <source>
        <dbReference type="ARBA" id="ARBA00022833"/>
    </source>
</evidence>
<dbReference type="PROSITE" id="PS50950">
    <property type="entry name" value="ZF_THAP"/>
    <property type="match status" value="1"/>
</dbReference>
<keyword evidence="1" id="KW-0479">Metal-binding</keyword>
<keyword evidence="2" id="KW-0677">Repeat</keyword>
<keyword evidence="4" id="KW-0862">Zinc</keyword>
<dbReference type="GO" id="GO:0000981">
    <property type="term" value="F:DNA-binding transcription factor activity, RNA polymerase II-specific"/>
    <property type="evidence" value="ECO:0007669"/>
    <property type="project" value="TreeGrafter"/>
</dbReference>
<dbReference type="Gene3D" id="3.40.1800.20">
    <property type="match status" value="1"/>
</dbReference>
<dbReference type="OrthoDB" id="6077919at2759"/>
<dbReference type="InterPro" id="IPR012934">
    <property type="entry name" value="Znf_AD"/>
</dbReference>
<sequence length="750" mass="86707">MKCFALGCPSDFHGKRNVKPEYSRHRFPMDLERRMVWVEAISRGENRVLDADTINFKSARLCSNHFPESDFHFHKCRNRLNDTAVPSLFGAAAVEKGKRCATEQQKNNIFIQCEEMPQSIPGHINTKKCAKTAQRETRNLINGALGCMRKYAAEPMSDDSTVFRLERFPHVCRLCLKAPKSPKQVMVALNATNYLSDGISIGRFIVDILPAEVTLDQSNQHFLPNSVCLECLDILKFFAKYRRKIAAVHLLMNSLAAMKIRGDSGPIVDLFNNQPDLVRTVIKDLDLCRKDNYSVVDLLREFPRYDLASFEGLVIKEEELDNEPEHVAELPLESDVTFIEESTLAELTELVNNPDLLVTDSSDDYPIFKKIKAPIKSKYGGKKLDKALQCPQCRYSTFYKRNFQTHQKRHQKQEDRVYPCKEPGCTEVFNTNAEYRRHMPIAHKSLICDNCGLRCATQNALNTHMARHQMKLEYECPYCQRRHNTKSDLRTHIRWRHLTKKVFPCEICGMSFHRKSIRDEHLLTHSTVYAVSCTICDKKFKAEKFMRKHISVVHEKVRMNCSYCTANYQSIYKLNNHIESAHGVQRRFVCDVCVQTFSSREKLDSHRARHDNPHELECATCLAVFNSKDQIGDHSCITYRDDYVCCGRDLRYHYIYNKHMLTKHGIKTNVRVKPVPGLLMGQMRAKRKRIESCPKCEKIFATRTQKKQHMEICTFNEEQGAKDNAEAEGTMAAEILMELDEVIEHEVEVQ</sequence>
<dbReference type="PANTHER" id="PTHR24379">
    <property type="entry name" value="KRAB AND ZINC FINGER DOMAIN-CONTAINING"/>
    <property type="match status" value="1"/>
</dbReference>
<dbReference type="PROSITE" id="PS00028">
    <property type="entry name" value="ZINC_FINGER_C2H2_1"/>
    <property type="match status" value="4"/>
</dbReference>
<dbReference type="GO" id="GO:0000977">
    <property type="term" value="F:RNA polymerase II transcription regulatory region sequence-specific DNA binding"/>
    <property type="evidence" value="ECO:0007669"/>
    <property type="project" value="TreeGrafter"/>
</dbReference>
<name>A0A6I8U4D7_AEDAE</name>
<dbReference type="SUPFAM" id="SSF57667">
    <property type="entry name" value="beta-beta-alpha zinc fingers"/>
    <property type="match status" value="3"/>
</dbReference>
<dbReference type="SUPFAM" id="SSF57716">
    <property type="entry name" value="Glucocorticoid receptor-like (DNA-binding domain)"/>
    <property type="match status" value="1"/>
</dbReference>
<evidence type="ECO:0000256" key="2">
    <source>
        <dbReference type="ARBA" id="ARBA00022737"/>
    </source>
</evidence>
<keyword evidence="7" id="KW-1185">Reference proteome</keyword>
<evidence type="ECO:0000256" key="1">
    <source>
        <dbReference type="ARBA" id="ARBA00022723"/>
    </source>
</evidence>
<dbReference type="PANTHER" id="PTHR24379:SF121">
    <property type="entry name" value="C2H2-TYPE DOMAIN-CONTAINING PROTEIN"/>
    <property type="match status" value="1"/>
</dbReference>
<protein>
    <submittedName>
        <fullName evidence="6">Uncharacterized protein</fullName>
    </submittedName>
</protein>
<keyword evidence="3" id="KW-0863">Zinc-finger</keyword>
<proteinExistence type="predicted"/>
<dbReference type="GO" id="GO:0008270">
    <property type="term" value="F:zinc ion binding"/>
    <property type="evidence" value="ECO:0007669"/>
    <property type="project" value="UniProtKB-UniRule"/>
</dbReference>
<evidence type="ECO:0000256" key="5">
    <source>
        <dbReference type="ARBA" id="ARBA00023125"/>
    </source>
</evidence>
<dbReference type="Pfam" id="PF05485">
    <property type="entry name" value="THAP"/>
    <property type="match status" value="1"/>
</dbReference>
<dbReference type="InterPro" id="IPR006612">
    <property type="entry name" value="THAP_Znf"/>
</dbReference>
<organism evidence="6 7">
    <name type="scientific">Aedes aegypti</name>
    <name type="common">Yellowfever mosquito</name>
    <name type="synonym">Culex aegypti</name>
    <dbReference type="NCBI Taxonomy" id="7159"/>
    <lineage>
        <taxon>Eukaryota</taxon>
        <taxon>Metazoa</taxon>
        <taxon>Ecdysozoa</taxon>
        <taxon>Arthropoda</taxon>
        <taxon>Hexapoda</taxon>
        <taxon>Insecta</taxon>
        <taxon>Pterygota</taxon>
        <taxon>Neoptera</taxon>
        <taxon>Endopterygota</taxon>
        <taxon>Diptera</taxon>
        <taxon>Nematocera</taxon>
        <taxon>Culicoidea</taxon>
        <taxon>Culicidae</taxon>
        <taxon>Culicinae</taxon>
        <taxon>Aedini</taxon>
        <taxon>Aedes</taxon>
        <taxon>Stegomyia</taxon>
    </lineage>
</organism>
<dbReference type="EnsemblMetazoa" id="AAEL026412-RA">
    <property type="protein sequence ID" value="AAEL026412-PA"/>
    <property type="gene ID" value="AAEL026412"/>
</dbReference>
<dbReference type="SMART" id="SM00355">
    <property type="entry name" value="ZnF_C2H2"/>
    <property type="match status" value="9"/>
</dbReference>
<dbReference type="GO" id="GO:0005634">
    <property type="term" value="C:nucleus"/>
    <property type="evidence" value="ECO:0007669"/>
    <property type="project" value="InterPro"/>
</dbReference>
<dbReference type="SMART" id="SM00980">
    <property type="entry name" value="THAP"/>
    <property type="match status" value="1"/>
</dbReference>
<dbReference type="AlphaFoldDB" id="A0A6I8U4D7"/>
<reference evidence="6 7" key="1">
    <citation type="submission" date="2017-06" db="EMBL/GenBank/DDBJ databases">
        <title>Aedes aegypti genome working group (AGWG) sequencing and assembly.</title>
        <authorList>
            <consortium name="Aedes aegypti Genome Working Group (AGWG)"/>
            <person name="Matthews B.J."/>
        </authorList>
    </citation>
    <scope>NUCLEOTIDE SEQUENCE [LARGE SCALE GENOMIC DNA]</scope>
    <source>
        <strain evidence="6 7">LVP_AGWG</strain>
    </source>
</reference>
<dbReference type="Gene3D" id="3.30.160.60">
    <property type="entry name" value="Classic Zinc Finger"/>
    <property type="match status" value="4"/>
</dbReference>
<dbReference type="InParanoid" id="A0A6I8U4D7"/>
<evidence type="ECO:0000313" key="7">
    <source>
        <dbReference type="Proteomes" id="UP000008820"/>
    </source>
</evidence>
<reference evidence="6" key="2">
    <citation type="submission" date="2020-05" db="UniProtKB">
        <authorList>
            <consortium name="EnsemblMetazoa"/>
        </authorList>
    </citation>
    <scope>IDENTIFICATION</scope>
    <source>
        <strain evidence="6">LVP_AGWG</strain>
    </source>
</reference>
<dbReference type="InterPro" id="IPR013087">
    <property type="entry name" value="Znf_C2H2_type"/>
</dbReference>
<evidence type="ECO:0000313" key="6">
    <source>
        <dbReference type="EnsemblMetazoa" id="AAEL026412-PA"/>
    </source>
</evidence>
<gene>
    <name evidence="6" type="primary">5578253</name>
</gene>
<dbReference type="Proteomes" id="UP000008820">
    <property type="component" value="Chromosome 2"/>
</dbReference>
<dbReference type="SMART" id="SM00868">
    <property type="entry name" value="zf-AD"/>
    <property type="match status" value="1"/>
</dbReference>
<dbReference type="PROSITE" id="PS51915">
    <property type="entry name" value="ZAD"/>
    <property type="match status" value="1"/>
</dbReference>
<accession>A0A6I8U4D7</accession>
<dbReference type="FunCoup" id="A0A6I8U4D7">
    <property type="interactions" value="14"/>
</dbReference>
<evidence type="ECO:0000256" key="3">
    <source>
        <dbReference type="ARBA" id="ARBA00022771"/>
    </source>
</evidence>
<dbReference type="InterPro" id="IPR036236">
    <property type="entry name" value="Znf_C2H2_sf"/>
</dbReference>
<dbReference type="Pfam" id="PF13912">
    <property type="entry name" value="zf-C2H2_6"/>
    <property type="match status" value="1"/>
</dbReference>